<sequence>MDLFILKADNSDEMNRISEELSENKFKKIQEEDHFILMKKKRYGNYYVHILFLIIGLLFIYLVLLLNVIYFTYSYLWASPHVLITTELKSSDGEPLEYNTMDEVLEKANKQF</sequence>
<evidence type="ECO:0000313" key="2">
    <source>
        <dbReference type="EMBL" id="ALT68368.1"/>
    </source>
</evidence>
<protein>
    <submittedName>
        <fullName evidence="2">Uncharacterized protein</fullName>
    </submittedName>
</protein>
<evidence type="ECO:0000256" key="1">
    <source>
        <dbReference type="SAM" id="Phobius"/>
    </source>
</evidence>
<keyword evidence="3" id="KW-1185">Reference proteome</keyword>
<dbReference type="AlphaFoldDB" id="A0A0U3E611"/>
<feature type="transmembrane region" description="Helical" evidence="1">
    <location>
        <begin position="46"/>
        <end position="73"/>
    </location>
</feature>
<dbReference type="PATRIC" id="fig|230361.4.peg.592"/>
<dbReference type="OrthoDB" id="77394at2157"/>
<gene>
    <name evidence="2" type="ORF">sm9_0569</name>
</gene>
<organism evidence="2 3">
    <name type="scientific">Methanobrevibacter millerae</name>
    <dbReference type="NCBI Taxonomy" id="230361"/>
    <lineage>
        <taxon>Archaea</taxon>
        <taxon>Methanobacteriati</taxon>
        <taxon>Methanobacteriota</taxon>
        <taxon>Methanomada group</taxon>
        <taxon>Methanobacteria</taxon>
        <taxon>Methanobacteriales</taxon>
        <taxon>Methanobacteriaceae</taxon>
        <taxon>Methanobrevibacter</taxon>
    </lineage>
</organism>
<dbReference type="GeneID" id="26735545"/>
<keyword evidence="1" id="KW-1133">Transmembrane helix</keyword>
<name>A0A0U3E611_9EURY</name>
<reference evidence="2 3" key="1">
    <citation type="submission" date="2015-04" db="EMBL/GenBank/DDBJ databases">
        <title>The complete genome sequence of the rumen methanogen Methanobrevibacter millerae SM9.</title>
        <authorList>
            <person name="Leahy S.C."/>
            <person name="Kelly W.J."/>
            <person name="Pacheco D.M."/>
            <person name="Li D."/>
            <person name="Altermann E."/>
            <person name="Attwood G.T."/>
        </authorList>
    </citation>
    <scope>NUCLEOTIDE SEQUENCE [LARGE SCALE GENOMIC DNA]</scope>
    <source>
        <strain evidence="2 3">SM9</strain>
    </source>
</reference>
<accession>A0A0U3E611</accession>
<dbReference type="RefSeq" id="WP_058738695.1">
    <property type="nucleotide sequence ID" value="NZ_CP011266.1"/>
</dbReference>
<evidence type="ECO:0000313" key="3">
    <source>
        <dbReference type="Proteomes" id="UP000067738"/>
    </source>
</evidence>
<dbReference type="EMBL" id="CP011266">
    <property type="protein sequence ID" value="ALT68368.1"/>
    <property type="molecule type" value="Genomic_DNA"/>
</dbReference>
<dbReference type="KEGG" id="mmil:sm9_0569"/>
<keyword evidence="1" id="KW-0812">Transmembrane</keyword>
<keyword evidence="1" id="KW-0472">Membrane</keyword>
<proteinExistence type="predicted"/>
<dbReference type="Proteomes" id="UP000067738">
    <property type="component" value="Chromosome"/>
</dbReference>